<evidence type="ECO:0000256" key="10">
    <source>
        <dbReference type="SAM" id="Phobius"/>
    </source>
</evidence>
<evidence type="ECO:0000256" key="6">
    <source>
        <dbReference type="ARBA" id="ARBA00022958"/>
    </source>
</evidence>
<evidence type="ECO:0000256" key="7">
    <source>
        <dbReference type="ARBA" id="ARBA00022989"/>
    </source>
</evidence>
<keyword evidence="6" id="KW-0630">Potassium</keyword>
<dbReference type="AlphaFoldDB" id="A0A0M1VW55"/>
<keyword evidence="7 10" id="KW-1133">Transmembrane helix</keyword>
<dbReference type="NCBIfam" id="TIGR00933">
    <property type="entry name" value="2a38"/>
    <property type="match status" value="1"/>
</dbReference>
<dbReference type="EMBL" id="ACDE02000018">
    <property type="protein sequence ID" value="EEO40666.1"/>
    <property type="molecule type" value="Genomic_DNA"/>
</dbReference>
<dbReference type="Proteomes" id="UP000004925">
    <property type="component" value="Unassembled WGS sequence"/>
</dbReference>
<evidence type="ECO:0000256" key="9">
    <source>
        <dbReference type="ARBA" id="ARBA00023136"/>
    </source>
</evidence>
<feature type="transmembrane region" description="Helical" evidence="10">
    <location>
        <begin position="46"/>
        <end position="67"/>
    </location>
</feature>
<proteinExistence type="predicted"/>
<keyword evidence="9 10" id="KW-0472">Membrane</keyword>
<comment type="caution">
    <text evidence="11">The sequence shown here is derived from an EMBL/GenBank/DDBJ whole genome shotgun (WGS) entry which is preliminary data.</text>
</comment>
<name>A0A0M1VW55_FUSVC</name>
<keyword evidence="2" id="KW-0813">Transport</keyword>
<dbReference type="HOGENOM" id="CLU_026429_0_1_0"/>
<dbReference type="GO" id="GO:0015379">
    <property type="term" value="F:potassium:chloride symporter activity"/>
    <property type="evidence" value="ECO:0007669"/>
    <property type="project" value="InterPro"/>
</dbReference>
<sequence>MRKLSLLKKWDSLSPYRKLIFGFLVAIFVGVILLKLPFSLRENQNITVLDSLFTIVSAISVTGLSVVDVSQVFTPTGQLIILFFIQLGGLGVMTVSIIIFLLIGKKMSFETRELLKEERNSNSNGGITNFIKHLLLTVFVIEILGASILAYGFSKYYPLKRSIFYGLFHSVSAFCNAGFSLFTNNLEIFKYDKLISLTVSFLIILGGIGFVTINSIFIIKKKKFRDLSLTSKLALIITAFLLFIGTILFLIFEYNNSSTLKGMDFLDKFLNSFFQSVTLRTAGFNTVPLENIRPATVFISYIFMFIGASPGSTGGGIKTTTFGILIFYALGVLKRREYVEVFKRRIDWELINKALAIVVISVFYIIVVTTVILSVESFSTDKVVYEVISAFSTTGLSMGITAGLGIISKLLIVITMFIGRLGPMTVALAFTNNKKSLIKYPKEDILIG</sequence>
<evidence type="ECO:0000256" key="4">
    <source>
        <dbReference type="ARBA" id="ARBA00022538"/>
    </source>
</evidence>
<keyword evidence="5 10" id="KW-0812">Transmembrane</keyword>
<reference evidence="11 12" key="1">
    <citation type="submission" date="2011-10" db="EMBL/GenBank/DDBJ databases">
        <title>The Genome Sequence of Fusobacterium sp. 4_1_13.</title>
        <authorList>
            <consortium name="The Broad Institute Genome Sequencing Platform"/>
            <person name="Earl A."/>
            <person name="Ward D."/>
            <person name="Feldgarden M."/>
            <person name="Gevers D."/>
            <person name="Strauss J."/>
            <person name="Ambrose C."/>
            <person name="Allen-Vercoe E."/>
            <person name="Young S.K."/>
            <person name="Zeng Q."/>
            <person name="Gargeya S."/>
            <person name="Fitzgerald M."/>
            <person name="Haas B."/>
            <person name="Abouelleil A."/>
            <person name="Alvarado L."/>
            <person name="Arachchi H.M."/>
            <person name="Berlin A."/>
            <person name="Brown A."/>
            <person name="Chapman S.B."/>
            <person name="Chen Z."/>
            <person name="Dunbar C."/>
            <person name="Freedman E."/>
            <person name="Gearin G."/>
            <person name="Goldberg J."/>
            <person name="Griggs A."/>
            <person name="Gujja S."/>
            <person name="Heiman D."/>
            <person name="Howarth C."/>
            <person name="Larson L."/>
            <person name="Lui A."/>
            <person name="MacDonald P.J."/>
            <person name="Montmayeur A."/>
            <person name="Murphy C."/>
            <person name="Neiman D."/>
            <person name="Pearson M."/>
            <person name="Priest M."/>
            <person name="Roberts A."/>
            <person name="Saif S."/>
            <person name="Shea T."/>
            <person name="Shenoy N."/>
            <person name="Sisk P."/>
            <person name="Stolte C."/>
            <person name="Sykes S."/>
            <person name="Wortman J."/>
            <person name="Nusbaum C."/>
            <person name="Birren B."/>
        </authorList>
    </citation>
    <scope>NUCLEOTIDE SEQUENCE [LARGE SCALE GENOMIC DNA]</scope>
    <source>
        <strain evidence="11 12">4_1_13</strain>
    </source>
</reference>
<keyword evidence="4" id="KW-0633">Potassium transport</keyword>
<evidence type="ECO:0000313" key="12">
    <source>
        <dbReference type="Proteomes" id="UP000004925"/>
    </source>
</evidence>
<accession>A0A0M1VW55</accession>
<dbReference type="RefSeq" id="WP_008803258.1">
    <property type="nucleotide sequence ID" value="NZ_KQ235737.1"/>
</dbReference>
<feature type="transmembrane region" description="Helical" evidence="10">
    <location>
        <begin position="315"/>
        <end position="333"/>
    </location>
</feature>
<keyword evidence="3" id="KW-1003">Cell membrane</keyword>
<dbReference type="InterPro" id="IPR004772">
    <property type="entry name" value="TrkH"/>
</dbReference>
<gene>
    <name evidence="11" type="ORF">FSCG_01379</name>
</gene>
<evidence type="ECO:0000256" key="2">
    <source>
        <dbReference type="ARBA" id="ARBA00022448"/>
    </source>
</evidence>
<protein>
    <submittedName>
        <fullName evidence="11">TrkH family potassium uptake protein</fullName>
    </submittedName>
</protein>
<dbReference type="PANTHER" id="PTHR32024:SF1">
    <property type="entry name" value="KTR SYSTEM POTASSIUM UPTAKE PROTEIN B"/>
    <property type="match status" value="1"/>
</dbReference>
<feature type="transmembrane region" description="Helical" evidence="10">
    <location>
        <begin position="194"/>
        <end position="219"/>
    </location>
</feature>
<evidence type="ECO:0000256" key="5">
    <source>
        <dbReference type="ARBA" id="ARBA00022692"/>
    </source>
</evidence>
<feature type="transmembrane region" description="Helical" evidence="10">
    <location>
        <begin position="163"/>
        <end position="182"/>
    </location>
</feature>
<keyword evidence="8" id="KW-0406">Ion transport</keyword>
<feature type="transmembrane region" description="Helical" evidence="10">
    <location>
        <begin position="354"/>
        <end position="375"/>
    </location>
</feature>
<evidence type="ECO:0000256" key="3">
    <source>
        <dbReference type="ARBA" id="ARBA00022475"/>
    </source>
</evidence>
<dbReference type="InterPro" id="IPR003445">
    <property type="entry name" value="Cat_transpt"/>
</dbReference>
<comment type="subcellular location">
    <subcellularLocation>
        <location evidence="1">Cell membrane</location>
        <topology evidence="1">Multi-pass membrane protein</topology>
    </subcellularLocation>
</comment>
<dbReference type="Pfam" id="PF02386">
    <property type="entry name" value="TrkH"/>
    <property type="match status" value="1"/>
</dbReference>
<dbReference type="PANTHER" id="PTHR32024">
    <property type="entry name" value="TRK SYSTEM POTASSIUM UPTAKE PROTEIN TRKG-RELATED"/>
    <property type="match status" value="1"/>
</dbReference>
<organism evidence="11 12">
    <name type="scientific">Fusobacterium vincentii 4_1_13</name>
    <dbReference type="NCBI Taxonomy" id="469606"/>
    <lineage>
        <taxon>Bacteria</taxon>
        <taxon>Fusobacteriati</taxon>
        <taxon>Fusobacteriota</taxon>
        <taxon>Fusobacteriia</taxon>
        <taxon>Fusobacteriales</taxon>
        <taxon>Fusobacteriaceae</taxon>
        <taxon>Fusobacterium</taxon>
    </lineage>
</organism>
<feature type="transmembrane region" description="Helical" evidence="10">
    <location>
        <begin position="79"/>
        <end position="103"/>
    </location>
</feature>
<feature type="transmembrane region" description="Helical" evidence="10">
    <location>
        <begin position="231"/>
        <end position="252"/>
    </location>
</feature>
<feature type="transmembrane region" description="Helical" evidence="10">
    <location>
        <begin position="20"/>
        <end position="40"/>
    </location>
</feature>
<evidence type="ECO:0000256" key="1">
    <source>
        <dbReference type="ARBA" id="ARBA00004651"/>
    </source>
</evidence>
<dbReference type="GO" id="GO:0005886">
    <property type="term" value="C:plasma membrane"/>
    <property type="evidence" value="ECO:0007669"/>
    <property type="project" value="UniProtKB-SubCell"/>
</dbReference>
<evidence type="ECO:0000313" key="11">
    <source>
        <dbReference type="EMBL" id="EEO40666.1"/>
    </source>
</evidence>
<evidence type="ECO:0000256" key="8">
    <source>
        <dbReference type="ARBA" id="ARBA00023065"/>
    </source>
</evidence>
<dbReference type="eggNOG" id="COG0168">
    <property type="taxonomic scope" value="Bacteria"/>
</dbReference>
<feature type="transmembrane region" description="Helical" evidence="10">
    <location>
        <begin position="130"/>
        <end position="151"/>
    </location>
</feature>
<feature type="transmembrane region" description="Helical" evidence="10">
    <location>
        <begin position="395"/>
        <end position="418"/>
    </location>
</feature>